<dbReference type="Proteomes" id="UP000322000">
    <property type="component" value="Chromosome 5"/>
</dbReference>
<dbReference type="GeneID" id="113493987"/>
<dbReference type="KEGG" id="tnl:113493987"/>
<evidence type="ECO:0000256" key="1">
    <source>
        <dbReference type="SAM" id="MobiDB-lite"/>
    </source>
</evidence>
<feature type="compositionally biased region" description="Low complexity" evidence="1">
    <location>
        <begin position="396"/>
        <end position="406"/>
    </location>
</feature>
<dbReference type="AlphaFoldDB" id="A0A7E5VHR8"/>
<gene>
    <name evidence="3 4" type="primary">LOC113493987</name>
</gene>
<name>A0A7E5VHR8_TRINI</name>
<reference evidence="3 4" key="1">
    <citation type="submission" date="2025-04" db="UniProtKB">
        <authorList>
            <consortium name="RefSeq"/>
        </authorList>
    </citation>
    <scope>IDENTIFICATION</scope>
</reference>
<evidence type="ECO:0000313" key="4">
    <source>
        <dbReference type="RefSeq" id="XP_026727868.1"/>
    </source>
</evidence>
<accession>A0A7E5VHR8</accession>
<evidence type="ECO:0000313" key="3">
    <source>
        <dbReference type="RefSeq" id="XP_026727867.1"/>
    </source>
</evidence>
<feature type="compositionally biased region" description="Low complexity" evidence="1">
    <location>
        <begin position="363"/>
        <end position="378"/>
    </location>
</feature>
<dbReference type="RefSeq" id="XP_026727867.1">
    <property type="nucleotide sequence ID" value="XM_026872066.1"/>
</dbReference>
<evidence type="ECO:0000313" key="2">
    <source>
        <dbReference type="Proteomes" id="UP000322000"/>
    </source>
</evidence>
<sequence>MPIMRRMKGMPKELLAAEGLMYQDWEAITPCQRQCTTRLGIAIQREQESYMTKHPEILAMMKIFIAKMTQRNKRKDFEREAAEHFTRAFADLDEEIRTFLESPEDGPYVDMSDRTFYNFDDDAFIKDLRRIISSNYPPPPWIVPSPPRSPTNTLSSSFISILTSDSTLPTPEPIPTPEPTISEIFYSMVSNTVDKVIYVHIDEGAILYDTAYVELMRAVEQAMEIPVIEIRADIAALYQNAYRMFELNVTEKERIAAQEAWEKRMRKKLKRSLRRQKNFKGHETPPQTPPSDFTSSHESNQRPPPRPCKCQPLAHYNRYGKDRFGIYLPRTDEFNRSNITTTPAISSENIGGEESKSLMSKRSGTSRSTHSAVSSRSGLSRRRPVPADEAGAKGGEPASDAAPAAEAAKEPETDAAPARRQRAAPPPSEGTDDEHEVPPARGRRQPAPPPQ</sequence>
<protein>
    <submittedName>
        <fullName evidence="3 4">Uncharacterized protein LOC113493987</fullName>
    </submittedName>
</protein>
<keyword evidence="2" id="KW-1185">Reference proteome</keyword>
<feature type="region of interest" description="Disordered" evidence="1">
    <location>
        <begin position="272"/>
        <end position="313"/>
    </location>
</feature>
<dbReference type="OrthoDB" id="10249338at2759"/>
<feature type="region of interest" description="Disordered" evidence="1">
    <location>
        <begin position="338"/>
        <end position="451"/>
    </location>
</feature>
<feature type="compositionally biased region" description="Polar residues" evidence="1">
    <location>
        <begin position="338"/>
        <end position="349"/>
    </location>
</feature>
<proteinExistence type="predicted"/>
<dbReference type="RefSeq" id="XP_026727868.1">
    <property type="nucleotide sequence ID" value="XM_026872067.1"/>
</dbReference>
<organism evidence="2 4">
    <name type="scientific">Trichoplusia ni</name>
    <name type="common">Cabbage looper</name>
    <dbReference type="NCBI Taxonomy" id="7111"/>
    <lineage>
        <taxon>Eukaryota</taxon>
        <taxon>Metazoa</taxon>
        <taxon>Ecdysozoa</taxon>
        <taxon>Arthropoda</taxon>
        <taxon>Hexapoda</taxon>
        <taxon>Insecta</taxon>
        <taxon>Pterygota</taxon>
        <taxon>Neoptera</taxon>
        <taxon>Endopterygota</taxon>
        <taxon>Lepidoptera</taxon>
        <taxon>Glossata</taxon>
        <taxon>Ditrysia</taxon>
        <taxon>Noctuoidea</taxon>
        <taxon>Noctuidae</taxon>
        <taxon>Plusiinae</taxon>
        <taxon>Trichoplusia</taxon>
    </lineage>
</organism>